<protein>
    <submittedName>
        <fullName evidence="1">Aminoglycoside adenylyltransferase</fullName>
    </submittedName>
</protein>
<dbReference type="Gene3D" id="3.30.460.10">
    <property type="entry name" value="Beta Polymerase, domain 2"/>
    <property type="match status" value="1"/>
</dbReference>
<evidence type="ECO:0000313" key="1">
    <source>
        <dbReference type="EMBL" id="KKK32946.1"/>
    </source>
</evidence>
<evidence type="ECO:0000313" key="2">
    <source>
        <dbReference type="Proteomes" id="UP000034287"/>
    </source>
</evidence>
<organism evidence="1 2">
    <name type="scientific">Salinicoccus sediminis</name>
    <dbReference type="NCBI Taxonomy" id="1432562"/>
    <lineage>
        <taxon>Bacteria</taxon>
        <taxon>Bacillati</taxon>
        <taxon>Bacillota</taxon>
        <taxon>Bacilli</taxon>
        <taxon>Bacillales</taxon>
        <taxon>Staphylococcaceae</taxon>
        <taxon>Salinicoccus</taxon>
    </lineage>
</organism>
<name>A0A0M2SH75_9STAP</name>
<dbReference type="SUPFAM" id="SSF81301">
    <property type="entry name" value="Nucleotidyltransferase"/>
    <property type="match status" value="1"/>
</dbReference>
<accession>A0A0M2SH75</accession>
<sequence length="285" mass="33295">MRTEEEMMALIKAIVNEDARVRMLMLEGSRTNVNIQKDEWQDYDITFFTDDIASFLQDESWLKAFGEIIMMQTPEAMELFPAEEKGYSYLMMLDDYSKVDLTLMELEDLEEYLAEAGLTEVLIDKDGRMTEEIIPTDEAFHVRKPTAAEFDDSCNEFWHVTSYVVKGLCRGEILYAIDHLNGILRPELLRMLSWKACVENGFSLSVGKNYKFIDRYMAEATWDKLLDSYNMGSIRQCWESLFIIHELFREASCEVAELIGCTYPYYDENISRFTEDMYKLYGKGN</sequence>
<dbReference type="RefSeq" id="WP_046580772.1">
    <property type="nucleotide sequence ID" value="NZ_LAYZ01000026.1"/>
</dbReference>
<dbReference type="STRING" id="1432562.WN59_12955"/>
<dbReference type="OrthoDB" id="9776406at2"/>
<dbReference type="EMBL" id="LAYZ01000026">
    <property type="protein sequence ID" value="KKK32946.1"/>
    <property type="molecule type" value="Genomic_DNA"/>
</dbReference>
<dbReference type="Pfam" id="PF04439">
    <property type="entry name" value="Adenyl_transf"/>
    <property type="match status" value="1"/>
</dbReference>
<dbReference type="NCBIfam" id="NF033084">
    <property type="entry name" value="ANT_6"/>
    <property type="match status" value="1"/>
</dbReference>
<dbReference type="PATRIC" id="fig|1432562.3.peg.2600"/>
<keyword evidence="1" id="KW-0808">Transferase</keyword>
<dbReference type="PIRSF" id="PIRSF000812">
    <property type="entry name" value="AAD"/>
    <property type="match status" value="1"/>
</dbReference>
<dbReference type="Proteomes" id="UP000034287">
    <property type="component" value="Unassembled WGS sequence"/>
</dbReference>
<gene>
    <name evidence="1" type="ORF">WN59_12955</name>
</gene>
<keyword evidence="1" id="KW-0548">Nucleotidyltransferase</keyword>
<dbReference type="InterPro" id="IPR007530">
    <property type="entry name" value="Aminoglycoside_adenylylTfrase"/>
</dbReference>
<dbReference type="GO" id="GO:0016779">
    <property type="term" value="F:nucleotidyltransferase activity"/>
    <property type="evidence" value="ECO:0007669"/>
    <property type="project" value="UniProtKB-KW"/>
</dbReference>
<dbReference type="Gene3D" id="1.20.120.330">
    <property type="entry name" value="Nucleotidyltransferases domain 2"/>
    <property type="match status" value="1"/>
</dbReference>
<reference evidence="1 2" key="1">
    <citation type="submission" date="2015-04" db="EMBL/GenBank/DDBJ databases">
        <title>Taxonomic description and genome sequence of Salinicoccus sediminis sp. nov., a novel hyper halotolerant bacterium isolated from marine sediment.</title>
        <authorList>
            <person name="Mathan Kumar R."/>
            <person name="Kaur G."/>
            <person name="Kumar N."/>
            <person name="Kumar A."/>
            <person name="Singh N.K."/>
            <person name="Kaur N."/>
            <person name="Mayilraj S."/>
        </authorList>
    </citation>
    <scope>NUCLEOTIDE SEQUENCE [LARGE SCALE GENOMIC DNA]</scope>
    <source>
        <strain evidence="1 2">SV-16</strain>
    </source>
</reference>
<dbReference type="InterPro" id="IPR043519">
    <property type="entry name" value="NT_sf"/>
</dbReference>
<proteinExistence type="predicted"/>
<keyword evidence="2" id="KW-1185">Reference proteome</keyword>
<dbReference type="AlphaFoldDB" id="A0A0M2SH75"/>
<dbReference type="SUPFAM" id="SSF81631">
    <property type="entry name" value="PAP/OAS1 substrate-binding domain"/>
    <property type="match status" value="1"/>
</dbReference>
<comment type="caution">
    <text evidence="1">The sequence shown here is derived from an EMBL/GenBank/DDBJ whole genome shotgun (WGS) entry which is preliminary data.</text>
</comment>